<sequence>MENAHDTQSLAYPSTWATSDRPRMTLQLPTQPAEKEEKDVQQLTRMKVEPELPQSFRQSVVIEPSVDVRSNYSLIPGYATQPVEPLPPYSVERSINGMGIPSYANNYIYGYQQPNFNFQPTQSSILNGDIILHPYPPTTTHYIDNTNTAFDLNQV</sequence>
<evidence type="ECO:0000313" key="4">
    <source>
        <dbReference type="WBParaSite" id="HPBE_0001655501-mRNA-1"/>
    </source>
</evidence>
<accession>A0A3P8EC10</accession>
<dbReference type="AlphaFoldDB" id="A0A183G4T1"/>
<organism evidence="3 4">
    <name type="scientific">Heligmosomoides polygyrus</name>
    <name type="common">Parasitic roundworm</name>
    <dbReference type="NCBI Taxonomy" id="6339"/>
    <lineage>
        <taxon>Eukaryota</taxon>
        <taxon>Metazoa</taxon>
        <taxon>Ecdysozoa</taxon>
        <taxon>Nematoda</taxon>
        <taxon>Chromadorea</taxon>
        <taxon>Rhabditida</taxon>
        <taxon>Rhabditina</taxon>
        <taxon>Rhabditomorpha</taxon>
        <taxon>Strongyloidea</taxon>
        <taxon>Heligmosomidae</taxon>
        <taxon>Heligmosomoides</taxon>
    </lineage>
</organism>
<proteinExistence type="predicted"/>
<dbReference type="OrthoDB" id="515401at2759"/>
<dbReference type="WBParaSite" id="HPBE_0001655501-mRNA-1">
    <property type="protein sequence ID" value="HPBE_0001655501-mRNA-1"/>
    <property type="gene ID" value="HPBE_0001655501"/>
</dbReference>
<evidence type="ECO:0000313" key="2">
    <source>
        <dbReference type="EMBL" id="VDP06313.1"/>
    </source>
</evidence>
<evidence type="ECO:0000256" key="1">
    <source>
        <dbReference type="SAM" id="MobiDB-lite"/>
    </source>
</evidence>
<evidence type="ECO:0000313" key="3">
    <source>
        <dbReference type="Proteomes" id="UP000050761"/>
    </source>
</evidence>
<protein>
    <submittedName>
        <fullName evidence="4">ZM domain-containing protein</fullName>
    </submittedName>
</protein>
<reference evidence="2 3" key="1">
    <citation type="submission" date="2018-11" db="EMBL/GenBank/DDBJ databases">
        <authorList>
            <consortium name="Pathogen Informatics"/>
        </authorList>
    </citation>
    <scope>NUCLEOTIDE SEQUENCE [LARGE SCALE GENOMIC DNA]</scope>
</reference>
<dbReference type="EMBL" id="UZAH01029481">
    <property type="protein sequence ID" value="VDP06313.1"/>
    <property type="molecule type" value="Genomic_DNA"/>
</dbReference>
<accession>A0A183G4T1</accession>
<reference evidence="4" key="2">
    <citation type="submission" date="2019-09" db="UniProtKB">
        <authorList>
            <consortium name="WormBaseParasite"/>
        </authorList>
    </citation>
    <scope>IDENTIFICATION</scope>
</reference>
<feature type="region of interest" description="Disordered" evidence="1">
    <location>
        <begin position="1"/>
        <end position="35"/>
    </location>
</feature>
<gene>
    <name evidence="2" type="ORF">HPBE_LOCUS16552</name>
</gene>
<feature type="compositionally biased region" description="Polar residues" evidence="1">
    <location>
        <begin position="1"/>
        <end position="18"/>
    </location>
</feature>
<dbReference type="Proteomes" id="UP000050761">
    <property type="component" value="Unassembled WGS sequence"/>
</dbReference>
<keyword evidence="3" id="KW-1185">Reference proteome</keyword>
<name>A0A183G4T1_HELPZ</name>